<dbReference type="InterPro" id="IPR036961">
    <property type="entry name" value="Kinesin_motor_dom_sf"/>
</dbReference>
<accession>A0A4D9E4Y6</accession>
<dbReference type="SMART" id="SM01132">
    <property type="entry name" value="DIL"/>
    <property type="match status" value="1"/>
</dbReference>
<sequence length="1729" mass="197230">MGESTYPLDPQCPQLPFLRNPDYLSGESDLVALSYLHEPAVLHTLRARFLETSTIYTYCGIILVAINPYKQLPIYEEPVIYAYSGQNMGDMDPHIFAVAEDAYKQMSRNNENQSLIISGESGAGKTASAKYAMRYFSLVGGSLGDSSMEEKVLASSPIMEAFGNAKTTRNDNSSRFGKYVEICFSHEYRIVGATMKTYLLEKSRLTFQAKAERNYHIFYQLCASAALPEFQGLGLGGAESFHYTNQGQCRHLEEAAAAADLESTRNAFSLLGVHESNQLELFSILASILHLGNIRLRAKDRHGESCFTEPDDEALGLFCTLLGVEKSQVSRWLCYRKLVTASETYVKPMSRQQALNSRDALAKHIYGQLFKWIVSRINKALRASCRQQASIGILDIYGFETFTVNSFEQFCINYANEKLQQHFNLHVFKLEQEEYMKEEIPWTFIDFYDNQPCIDLIEARLGILDLLNEECKMPKGSDASWAQKLYDRHLHHSPHFQKPKMSTDAFIVHHFAGKVEYQCGGFLEKNQDTVRAELIGLLRASKSALLAELFPEEGDGSIARPSRRSHGSRVTVRPGRRSLPATDKEHRKPISTQFKASLHKLMETLSSTAPHYVRCIKPNDRKRPFEFDAKRAVEQLRACGVLETIQISASGYPSRWTYVEFFSRYRALTRPEELMGGDERQTCRLVLERLLKDPSKYQCGKGKIFFRAGQVAFLEELRGRRLRAACVFIQKSLRCWLGRRRFLRMRAAAICLQRFSRGFLARRLARRLRRTSAALTLQKNFKMALARRSYLRTQAAAVTIQAFARGMFARRLHRQMVASQKAVVIQSAVRGWLARTKYLRVRGAAVYLQCCCRRMRARRELRRLRIEAKSVEHYKQLNKGMEIKVMQLQCKVDEQARENRSLSEQLSALRASHSEEVERLRSELRGLREDKAQEMRIRELQEQLQRVESEKSSSEGRLGQKMEELKQRLTELEAMKSNLKEEKDALNQRIMEQSQELEDQLRRRVAAESQELRCQLEGERARYQDLVKECARLEQCCENLQDEMAFHKVSSTGWADTPGSQARVSAELGVRRCLPSAARWPSPSGARCPASDTPGMVLECISSPPSPAPSSPQSLDQERGRWRQRHEWRRIRSDSPPSSLDDDDGQDPYEKAYLLLLGQLNVVTEDLARTREELRRAKAQLAHERKPFEIFKRRNIAEILGLNKSPEKMTEEDSMMEEDLKYAYDAVRVSNKLLESQLQEQQQQHEQELEGLRLDVCSLKQLSKQQQSLIQDLQLHQEEDGLQHQIVQLKRENLDLAGQLERQEKNMLKLRKQLKTSVKQIQDLQASREARLLEQKVKVEEMERPLDDAFEGMLGCKAEDEGRLIRTIITDFKPQHSPGALPGLPAYVLFMCFRHADSGHDEHRIRSLFTAAVSGIKRVVKKHSEDFDVVALWLANTCCLINCLRQYGGDQSYRLANTPKQNQHCLRNFDLASHCQSLGDLAIQIYQQLIRVAQKKLKPMIVAAMLESETIQGLSSARPPGYRKQPGAPAHTLDSLIQQLSSFHEVLGRHQLEPVVVGQAFRQLLFTISGMALNYLLLRRDACSWSQGVQLRYNVSQLEEWLRAKGLQQSGAMEVLQPLIQAAQLLQVKKTTEEDADAICCLCTALSTPQIVKILRGHTPAAGLEERVRPSFISSVENRLADRTPAGPCQLLVDTAHLFPVHLPFSCSPVQLDELRIPDSINLTFLTRG</sequence>
<keyword evidence="3 10" id="KW-0547">Nucleotide-binding</keyword>
<evidence type="ECO:0000259" key="13">
    <source>
        <dbReference type="PROSITE" id="PS51126"/>
    </source>
</evidence>
<dbReference type="GO" id="GO:0005524">
    <property type="term" value="F:ATP binding"/>
    <property type="evidence" value="ECO:0007669"/>
    <property type="project" value="UniProtKB-UniRule"/>
</dbReference>
<dbReference type="Gene3D" id="1.10.10.820">
    <property type="match status" value="1"/>
</dbReference>
<dbReference type="InterPro" id="IPR036103">
    <property type="entry name" value="MYSc_Myo5"/>
</dbReference>
<dbReference type="GO" id="GO:0016020">
    <property type="term" value="C:membrane"/>
    <property type="evidence" value="ECO:0007669"/>
    <property type="project" value="TreeGrafter"/>
</dbReference>
<evidence type="ECO:0000313" key="15">
    <source>
        <dbReference type="EMBL" id="TFK02154.1"/>
    </source>
</evidence>
<evidence type="ECO:0000256" key="1">
    <source>
        <dbReference type="ARBA" id="ARBA00008314"/>
    </source>
</evidence>
<feature type="region of interest" description="Actin-binding" evidence="10">
    <location>
        <begin position="598"/>
        <end position="620"/>
    </location>
</feature>
<comment type="caution">
    <text evidence="15">The sequence shown here is derived from an EMBL/GenBank/DDBJ whole genome shotgun (WGS) entry which is preliminary data.</text>
</comment>
<dbReference type="Gene3D" id="6.20.240.20">
    <property type="match status" value="1"/>
</dbReference>
<dbReference type="GO" id="GO:0005516">
    <property type="term" value="F:calmodulin binding"/>
    <property type="evidence" value="ECO:0007669"/>
    <property type="project" value="UniProtKB-KW"/>
</dbReference>
<evidence type="ECO:0000256" key="10">
    <source>
        <dbReference type="PROSITE-ProRule" id="PRU00782"/>
    </source>
</evidence>
<gene>
    <name evidence="15" type="ORF">DR999_PMT15579</name>
</gene>
<evidence type="ECO:0000313" key="16">
    <source>
        <dbReference type="Proteomes" id="UP000297703"/>
    </source>
</evidence>
<reference evidence="15 16" key="2">
    <citation type="submission" date="2019-04" db="EMBL/GenBank/DDBJ databases">
        <title>The genome sequence of big-headed turtle.</title>
        <authorList>
            <person name="Gong S."/>
        </authorList>
    </citation>
    <scope>NUCLEOTIDE SEQUENCE [LARGE SCALE GENOMIC DNA]</scope>
    <source>
        <strain evidence="15">DO16091913</strain>
        <tissue evidence="15">Muscle</tissue>
    </source>
</reference>
<dbReference type="FunFam" id="1.20.5.190:FF:000001">
    <property type="entry name" value="unconventional myosin-Va"/>
    <property type="match status" value="1"/>
</dbReference>
<keyword evidence="16" id="KW-1185">Reference proteome</keyword>
<dbReference type="InterPro" id="IPR027417">
    <property type="entry name" value="P-loop_NTPase"/>
</dbReference>
<dbReference type="Gene3D" id="1.20.5.190">
    <property type="match status" value="3"/>
</dbReference>
<dbReference type="PROSITE" id="PS51456">
    <property type="entry name" value="MYOSIN_MOTOR"/>
    <property type="match status" value="1"/>
</dbReference>
<evidence type="ECO:0000256" key="6">
    <source>
        <dbReference type="ARBA" id="ARBA00023054"/>
    </source>
</evidence>
<dbReference type="SUPFAM" id="SSF52540">
    <property type="entry name" value="P-loop containing nucleoside triphosphate hydrolases"/>
    <property type="match status" value="2"/>
</dbReference>
<keyword evidence="9 10" id="KW-0009">Actin-binding</keyword>
<evidence type="ECO:0000256" key="4">
    <source>
        <dbReference type="ARBA" id="ARBA00022840"/>
    </source>
</evidence>
<dbReference type="FunFam" id="1.20.58.530:FF:000002">
    <property type="entry name" value="Class V myosin"/>
    <property type="match status" value="1"/>
</dbReference>
<dbReference type="EMBL" id="QXTE01000199">
    <property type="protein sequence ID" value="TFK02154.1"/>
    <property type="molecule type" value="Genomic_DNA"/>
</dbReference>
<evidence type="ECO:0000256" key="11">
    <source>
        <dbReference type="SAM" id="Coils"/>
    </source>
</evidence>
<dbReference type="PANTHER" id="PTHR13140:SF356">
    <property type="entry name" value="UNCONVENTIONAL MYOSIN-VB"/>
    <property type="match status" value="1"/>
</dbReference>
<dbReference type="CDD" id="cd01380">
    <property type="entry name" value="MYSc_Myo5"/>
    <property type="match status" value="1"/>
</dbReference>
<dbReference type="STRING" id="55544.A0A4D9E4Y6"/>
<dbReference type="GO" id="GO:0005737">
    <property type="term" value="C:cytoplasm"/>
    <property type="evidence" value="ECO:0007669"/>
    <property type="project" value="TreeGrafter"/>
</dbReference>
<reference evidence="15 16" key="1">
    <citation type="submission" date="2019-04" db="EMBL/GenBank/DDBJ databases">
        <title>Draft genome of the big-headed turtle Platysternon megacephalum.</title>
        <authorList>
            <person name="Gong S."/>
        </authorList>
    </citation>
    <scope>NUCLEOTIDE SEQUENCE [LARGE SCALE GENOMIC DNA]</scope>
    <source>
        <strain evidence="15">DO16091913</strain>
        <tissue evidence="15">Muscle</tissue>
    </source>
</reference>
<keyword evidence="6 11" id="KW-0175">Coiled coil</keyword>
<dbReference type="InterPro" id="IPR000048">
    <property type="entry name" value="IQ_motif_EF-hand-BS"/>
</dbReference>
<feature type="coiled-coil region" evidence="11">
    <location>
        <begin position="878"/>
        <end position="1043"/>
    </location>
</feature>
<dbReference type="InterPro" id="IPR001609">
    <property type="entry name" value="Myosin_head_motor_dom-like"/>
</dbReference>
<keyword evidence="2" id="KW-0677">Repeat</keyword>
<dbReference type="GO" id="GO:0051015">
    <property type="term" value="F:actin filament binding"/>
    <property type="evidence" value="ECO:0007669"/>
    <property type="project" value="TreeGrafter"/>
</dbReference>
<evidence type="ECO:0000256" key="3">
    <source>
        <dbReference type="ARBA" id="ARBA00022741"/>
    </source>
</evidence>
<dbReference type="InterPro" id="IPR002710">
    <property type="entry name" value="Dilute_dom"/>
</dbReference>
<organism evidence="15 16">
    <name type="scientific">Platysternon megacephalum</name>
    <name type="common">big-headed turtle</name>
    <dbReference type="NCBI Taxonomy" id="55544"/>
    <lineage>
        <taxon>Eukaryota</taxon>
        <taxon>Metazoa</taxon>
        <taxon>Chordata</taxon>
        <taxon>Craniata</taxon>
        <taxon>Vertebrata</taxon>
        <taxon>Euteleostomi</taxon>
        <taxon>Archelosauria</taxon>
        <taxon>Testudinata</taxon>
        <taxon>Testudines</taxon>
        <taxon>Cryptodira</taxon>
        <taxon>Durocryptodira</taxon>
        <taxon>Testudinoidea</taxon>
        <taxon>Platysternidae</taxon>
        <taxon>Platysternon</taxon>
    </lineage>
</organism>
<dbReference type="GO" id="GO:0016459">
    <property type="term" value="C:myosin complex"/>
    <property type="evidence" value="ECO:0007669"/>
    <property type="project" value="UniProtKB-KW"/>
</dbReference>
<dbReference type="FunFam" id="1.10.10.820:FF:000001">
    <property type="entry name" value="Myosin heavy chain"/>
    <property type="match status" value="1"/>
</dbReference>
<dbReference type="GO" id="GO:0000146">
    <property type="term" value="F:microfilament motor activity"/>
    <property type="evidence" value="ECO:0007669"/>
    <property type="project" value="TreeGrafter"/>
</dbReference>
<evidence type="ECO:0000256" key="2">
    <source>
        <dbReference type="ARBA" id="ARBA00022737"/>
    </source>
</evidence>
<feature type="domain" description="Myosin motor" evidence="14">
    <location>
        <begin position="25"/>
        <end position="719"/>
    </location>
</feature>
<evidence type="ECO:0000256" key="5">
    <source>
        <dbReference type="ARBA" id="ARBA00022860"/>
    </source>
</evidence>
<evidence type="ECO:0000256" key="8">
    <source>
        <dbReference type="ARBA" id="ARBA00023175"/>
    </source>
</evidence>
<dbReference type="SMART" id="SM00242">
    <property type="entry name" value="MYSc"/>
    <property type="match status" value="1"/>
</dbReference>
<dbReference type="Proteomes" id="UP000297703">
    <property type="component" value="Unassembled WGS sequence"/>
</dbReference>
<feature type="coiled-coil region" evidence="11">
    <location>
        <begin position="1224"/>
        <end position="1327"/>
    </location>
</feature>
<dbReference type="Pfam" id="PF01843">
    <property type="entry name" value="DIL"/>
    <property type="match status" value="1"/>
</dbReference>
<dbReference type="OrthoDB" id="6108017at2759"/>
<name>A0A4D9E4Y6_9SAUR</name>
<keyword evidence="4 10" id="KW-0067">ATP-binding</keyword>
<keyword evidence="7 10" id="KW-0518">Myosin</keyword>
<dbReference type="Gene3D" id="3.40.850.10">
    <property type="entry name" value="Kinesin motor domain"/>
    <property type="match status" value="1"/>
</dbReference>
<dbReference type="PRINTS" id="PR00193">
    <property type="entry name" value="MYOSINHEAVY"/>
</dbReference>
<dbReference type="CDD" id="cd15470">
    <property type="entry name" value="Myo5_CBD"/>
    <property type="match status" value="1"/>
</dbReference>
<dbReference type="PROSITE" id="PS50096">
    <property type="entry name" value="IQ"/>
    <property type="match status" value="6"/>
</dbReference>
<comment type="similarity">
    <text evidence="1 10">Belongs to the TRAFAC class myosin-kinesin ATPase superfamily. Myosin family.</text>
</comment>
<feature type="region of interest" description="Disordered" evidence="12">
    <location>
        <begin position="556"/>
        <end position="588"/>
    </location>
</feature>
<evidence type="ECO:0000256" key="7">
    <source>
        <dbReference type="ARBA" id="ARBA00023123"/>
    </source>
</evidence>
<dbReference type="PANTHER" id="PTHR13140">
    <property type="entry name" value="MYOSIN"/>
    <property type="match status" value="1"/>
</dbReference>
<dbReference type="SMART" id="SM00015">
    <property type="entry name" value="IQ"/>
    <property type="match status" value="6"/>
</dbReference>
<feature type="binding site" evidence="10">
    <location>
        <begin position="119"/>
        <end position="126"/>
    </location>
    <ligand>
        <name>ATP</name>
        <dbReference type="ChEBI" id="CHEBI:30616"/>
    </ligand>
</feature>
<dbReference type="Gene3D" id="1.20.58.530">
    <property type="match status" value="1"/>
</dbReference>
<feature type="domain" description="Dilute" evidence="13">
    <location>
        <begin position="1410"/>
        <end position="1682"/>
    </location>
</feature>
<dbReference type="Pfam" id="PF00063">
    <property type="entry name" value="Myosin_head"/>
    <property type="match status" value="1"/>
</dbReference>
<dbReference type="Pfam" id="PF00612">
    <property type="entry name" value="IQ"/>
    <property type="match status" value="5"/>
</dbReference>
<keyword evidence="8 10" id="KW-0505">Motor protein</keyword>
<dbReference type="Gene3D" id="1.20.120.720">
    <property type="entry name" value="Myosin VI head, motor domain, U50 subdomain"/>
    <property type="match status" value="1"/>
</dbReference>
<protein>
    <submittedName>
        <fullName evidence="15">Unconventional myosin-Vb</fullName>
    </submittedName>
</protein>
<proteinExistence type="inferred from homology"/>
<evidence type="ECO:0000256" key="9">
    <source>
        <dbReference type="ARBA" id="ARBA00023203"/>
    </source>
</evidence>
<dbReference type="GO" id="GO:0007015">
    <property type="term" value="P:actin filament organization"/>
    <property type="evidence" value="ECO:0007669"/>
    <property type="project" value="TreeGrafter"/>
</dbReference>
<keyword evidence="5" id="KW-0112">Calmodulin-binding</keyword>
<evidence type="ECO:0000259" key="14">
    <source>
        <dbReference type="PROSITE" id="PS51456"/>
    </source>
</evidence>
<feature type="region of interest" description="Disordered" evidence="12">
    <location>
        <begin position="1096"/>
        <end position="1147"/>
    </location>
</feature>
<evidence type="ECO:0000256" key="12">
    <source>
        <dbReference type="SAM" id="MobiDB-lite"/>
    </source>
</evidence>
<dbReference type="PROSITE" id="PS51126">
    <property type="entry name" value="DILUTE"/>
    <property type="match status" value="1"/>
</dbReference>